<accession>A3ZTV2</accession>
<dbReference type="EMBL" id="AANZ01000011">
    <property type="protein sequence ID" value="EAQ80009.1"/>
    <property type="molecule type" value="Genomic_DNA"/>
</dbReference>
<evidence type="ECO:0000313" key="4">
    <source>
        <dbReference type="Proteomes" id="UP000004358"/>
    </source>
</evidence>
<dbReference type="GO" id="GO:0000166">
    <property type="term" value="F:nucleotide binding"/>
    <property type="evidence" value="ECO:0007669"/>
    <property type="project" value="InterPro"/>
</dbReference>
<dbReference type="PANTHER" id="PTHR43818:SF10">
    <property type="entry name" value="NADH-DEPENDENT DEHYDROGENASE-RELATED"/>
    <property type="match status" value="1"/>
</dbReference>
<feature type="domain" description="Gfo/Idh/MocA-like oxidoreductase bacterial type C-terminal" evidence="2">
    <location>
        <begin position="183"/>
        <end position="251"/>
    </location>
</feature>
<dbReference type="SUPFAM" id="SSF55347">
    <property type="entry name" value="Glyceraldehyde-3-phosphate dehydrogenase-like, C-terminal domain"/>
    <property type="match status" value="1"/>
</dbReference>
<protein>
    <submittedName>
        <fullName evidence="3">Probable NADH-dependent dyhydrogenase</fullName>
    </submittedName>
</protein>
<dbReference type="PANTHER" id="PTHR43818">
    <property type="entry name" value="BCDNA.GH03377"/>
    <property type="match status" value="1"/>
</dbReference>
<sequence>MGGSAALFAGSAAPVTKANSPNERLRLGFVGVGNQGFSNLSLCENEEVAALCDVDARYLGEAQSRFPKAAGFRDFREMLSSADLDGVVISSPDHTHALASLLAMEQGLHVYCEKPLSNNYADCQTMAAAAATTKVVTQFGVQHHAKRGYRRLRQILQSGELGKIAEVHAWSTAPFWPQGVTRPIGEFPVPAWLDWNLWLSGAPVRPYAPGYHPMQWRGHWAFGSGALGDNGCHLLDPVVSGLSLTAPTAISAQTSGDGSNESPPSWSVVKFQVARENAAPVRLTWYDGGQKPSVETVGVARVPDDGILIVAEQAKVYASKFGGMPQIVPGTAVDGFQLSPLRLEDPQNHHQQWLSAIRSHGETDTSFAYGARLSSLCLLGNIAVRVGGELSWNESKQEFEGSPEATAFCTVAQRDGWQFPILDIKRP</sequence>
<evidence type="ECO:0000259" key="1">
    <source>
        <dbReference type="Pfam" id="PF01408"/>
    </source>
</evidence>
<dbReference type="AlphaFoldDB" id="A3ZTV2"/>
<proteinExistence type="predicted"/>
<dbReference type="HOGENOM" id="CLU_023194_24_0_0"/>
<feature type="domain" description="Gfo/Idh/MocA-like oxidoreductase N-terminal" evidence="1">
    <location>
        <begin position="26"/>
        <end position="139"/>
    </location>
</feature>
<dbReference type="Gene3D" id="3.30.360.10">
    <property type="entry name" value="Dihydrodipicolinate Reductase, domain 2"/>
    <property type="match status" value="1"/>
</dbReference>
<dbReference type="InterPro" id="IPR000683">
    <property type="entry name" value="Gfo/Idh/MocA-like_OxRdtase_N"/>
</dbReference>
<dbReference type="InterPro" id="IPR050463">
    <property type="entry name" value="Gfo/Idh/MocA_oxidrdct_glycsds"/>
</dbReference>
<dbReference type="Pfam" id="PF01408">
    <property type="entry name" value="GFO_IDH_MocA"/>
    <property type="match status" value="1"/>
</dbReference>
<dbReference type="STRING" id="314230.DSM3645_05285"/>
<organism evidence="3 4">
    <name type="scientific">Blastopirellula marina DSM 3645</name>
    <dbReference type="NCBI Taxonomy" id="314230"/>
    <lineage>
        <taxon>Bacteria</taxon>
        <taxon>Pseudomonadati</taxon>
        <taxon>Planctomycetota</taxon>
        <taxon>Planctomycetia</taxon>
        <taxon>Pirellulales</taxon>
        <taxon>Pirellulaceae</taxon>
        <taxon>Blastopirellula</taxon>
    </lineage>
</organism>
<gene>
    <name evidence="3" type="ORF">DSM3645_05285</name>
</gene>
<dbReference type="Gene3D" id="3.40.50.720">
    <property type="entry name" value="NAD(P)-binding Rossmann-like Domain"/>
    <property type="match status" value="1"/>
</dbReference>
<dbReference type="InterPro" id="IPR036291">
    <property type="entry name" value="NAD(P)-bd_dom_sf"/>
</dbReference>
<reference evidence="3 4" key="1">
    <citation type="submission" date="2006-02" db="EMBL/GenBank/DDBJ databases">
        <authorList>
            <person name="Amann R."/>
            <person name="Ferriera S."/>
            <person name="Johnson J."/>
            <person name="Kravitz S."/>
            <person name="Halpern A."/>
            <person name="Remington K."/>
            <person name="Beeson K."/>
            <person name="Tran B."/>
            <person name="Rogers Y.-H."/>
            <person name="Friedman R."/>
            <person name="Venter J.C."/>
        </authorList>
    </citation>
    <scope>NUCLEOTIDE SEQUENCE [LARGE SCALE GENOMIC DNA]</scope>
    <source>
        <strain evidence="3 4">DSM 3645</strain>
    </source>
</reference>
<dbReference type="eggNOG" id="COG0673">
    <property type="taxonomic scope" value="Bacteria"/>
</dbReference>
<dbReference type="Proteomes" id="UP000004358">
    <property type="component" value="Unassembled WGS sequence"/>
</dbReference>
<evidence type="ECO:0000313" key="3">
    <source>
        <dbReference type="EMBL" id="EAQ80009.1"/>
    </source>
</evidence>
<name>A3ZTV2_9BACT</name>
<dbReference type="Pfam" id="PF19051">
    <property type="entry name" value="GFO_IDH_MocA_C2"/>
    <property type="match status" value="1"/>
</dbReference>
<dbReference type="SUPFAM" id="SSF51735">
    <property type="entry name" value="NAD(P)-binding Rossmann-fold domains"/>
    <property type="match status" value="1"/>
</dbReference>
<evidence type="ECO:0000259" key="2">
    <source>
        <dbReference type="Pfam" id="PF19051"/>
    </source>
</evidence>
<comment type="caution">
    <text evidence="3">The sequence shown here is derived from an EMBL/GenBank/DDBJ whole genome shotgun (WGS) entry which is preliminary data.</text>
</comment>
<dbReference type="InterPro" id="IPR043906">
    <property type="entry name" value="Gfo/Idh/MocA_OxRdtase_bact_C"/>
</dbReference>